<dbReference type="Pfam" id="PF01584">
    <property type="entry name" value="CheW"/>
    <property type="match status" value="1"/>
</dbReference>
<evidence type="ECO:0000256" key="5">
    <source>
        <dbReference type="ARBA" id="ARBA00022553"/>
    </source>
</evidence>
<evidence type="ECO:0000313" key="17">
    <source>
        <dbReference type="EMBL" id="MBQ0931327.1"/>
    </source>
</evidence>
<evidence type="ECO:0000256" key="11">
    <source>
        <dbReference type="ARBA" id="ARBA00035100"/>
    </source>
</evidence>
<evidence type="ECO:0000256" key="1">
    <source>
        <dbReference type="ARBA" id="ARBA00000085"/>
    </source>
</evidence>
<sequence>MSRDDDEILAVAREGFLDEAGDMLRQFEQALLVMEENPQDSENLNAAFRAAHTIKGTAGLFGFEAVVAFTHEAETLLEHLRSGTLAVDEHVTQLLLRSRDQMEALLDEVRTGARDAAVADVSRTLGAELRAAAQAAGGQPAPQELVDDTPAADADADADAGVAGAWQLSLRFGPDALRNGLDPLAFLRYLESLGRVAGIRLLTEQVPPLAALDPESCHVGVELRFDSAASRQEIEQVFEFCADDCDIAILEPQADPAQRLALLERRAAQDAAVRDRLSQTWQAFGFDLSPPASQAPEVPPAAAPAVAVAAAPVTASAPAPATTPTAAAAAAATTAARRPGDDTRFIRVRADKLDHLIDLIGELVIASSGAQLVAQQEASPAFMEAALRIEGLVEEARDGALGLRMVPVGDTFSRFQRVVRDLGKQLGKDVELVITGGDTELDKSMVEIIADPLMHLVRNSMDHGLETPEGRQAAGKPAVGKLRLNAYHEAGAIVIEVGDDGRGLNRERILAKAIERGLVPAHADLADEDIDQLIFLPGFSTAEQVTNVSGRGVGMDVVKRNIESLRGQIRVYSRPGKGATMQIRLPLTLAMIDGFLTQVGGVCYVLPLEIVSECIDVPEACTRDTQRVSGCFDLRGEVLPWLDVAAFYRHAPAPLAPNARRSLVIVRDGMKRVGLIVDRLMGEHQTVLKPLSPIFRHLRAIAGSTILGSGEVALVLDVPALVSSAVVHTTRSFTHPTHQAVSSSGLQPVLSGDAR</sequence>
<keyword evidence="8" id="KW-0418">Kinase</keyword>
<keyword evidence="6" id="KW-0808">Transferase</keyword>
<dbReference type="InterPro" id="IPR036641">
    <property type="entry name" value="HPT_dom_sf"/>
</dbReference>
<gene>
    <name evidence="17" type="ORF">KAK03_12605</name>
</gene>
<dbReference type="PANTHER" id="PTHR43395">
    <property type="entry name" value="SENSOR HISTIDINE KINASE CHEA"/>
    <property type="match status" value="1"/>
</dbReference>
<dbReference type="InterPro" id="IPR002545">
    <property type="entry name" value="CheW-lke_dom"/>
</dbReference>
<dbReference type="SUPFAM" id="SSF55874">
    <property type="entry name" value="ATPase domain of HSP90 chaperone/DNA topoisomerase II/histidine kinase"/>
    <property type="match status" value="1"/>
</dbReference>
<dbReference type="PRINTS" id="PR00344">
    <property type="entry name" value="BCTRLSENSOR"/>
</dbReference>
<keyword evidence="9" id="KW-0067">ATP-binding</keyword>
<keyword evidence="5 12" id="KW-0597">Phosphoprotein</keyword>
<accession>A0A940Y7I6</accession>
<dbReference type="AlphaFoldDB" id="A0A940Y7I6"/>
<dbReference type="CDD" id="cd00088">
    <property type="entry name" value="HPT"/>
    <property type="match status" value="1"/>
</dbReference>
<dbReference type="SMART" id="SM00260">
    <property type="entry name" value="CheW"/>
    <property type="match status" value="1"/>
</dbReference>
<dbReference type="Gene3D" id="2.30.30.40">
    <property type="entry name" value="SH3 Domains"/>
    <property type="match status" value="1"/>
</dbReference>
<dbReference type="PANTHER" id="PTHR43395:SF10">
    <property type="entry name" value="CHEMOTAXIS PROTEIN CHEA"/>
    <property type="match status" value="1"/>
</dbReference>
<feature type="domain" description="HPt" evidence="16">
    <location>
        <begin position="5"/>
        <end position="109"/>
    </location>
</feature>
<evidence type="ECO:0000256" key="7">
    <source>
        <dbReference type="ARBA" id="ARBA00022741"/>
    </source>
</evidence>
<feature type="domain" description="CheW-like" evidence="15">
    <location>
        <begin position="591"/>
        <end position="727"/>
    </location>
</feature>
<evidence type="ECO:0000256" key="2">
    <source>
        <dbReference type="ARBA" id="ARBA00012438"/>
    </source>
</evidence>
<dbReference type="SMART" id="SM01231">
    <property type="entry name" value="H-kinase_dim"/>
    <property type="match status" value="1"/>
</dbReference>
<dbReference type="Gene3D" id="3.30.565.10">
    <property type="entry name" value="Histidine kinase-like ATPase, C-terminal domain"/>
    <property type="match status" value="1"/>
</dbReference>
<protein>
    <recommendedName>
        <fullName evidence="3">Chemotaxis protein CheA</fullName>
        <ecNumber evidence="2">2.7.13.3</ecNumber>
    </recommendedName>
</protein>
<feature type="compositionally biased region" description="Polar residues" evidence="13">
    <location>
        <begin position="733"/>
        <end position="746"/>
    </location>
</feature>
<dbReference type="Proteomes" id="UP000676246">
    <property type="component" value="Unassembled WGS sequence"/>
</dbReference>
<dbReference type="InterPro" id="IPR037006">
    <property type="entry name" value="CheA-like_homodim_sf"/>
</dbReference>
<keyword evidence="4" id="KW-0145">Chemotaxis</keyword>
<evidence type="ECO:0000256" key="10">
    <source>
        <dbReference type="ARBA" id="ARBA00023012"/>
    </source>
</evidence>
<dbReference type="InterPro" id="IPR005467">
    <property type="entry name" value="His_kinase_dom"/>
</dbReference>
<dbReference type="Gene3D" id="1.20.120.160">
    <property type="entry name" value="HPT domain"/>
    <property type="match status" value="1"/>
</dbReference>
<dbReference type="SUPFAM" id="SSF50341">
    <property type="entry name" value="CheW-like"/>
    <property type="match status" value="1"/>
</dbReference>
<dbReference type="SUPFAM" id="SSF47384">
    <property type="entry name" value="Homodimeric domain of signal transducing histidine kinase"/>
    <property type="match status" value="1"/>
</dbReference>
<name>A0A940Y7I6_9BURK</name>
<dbReference type="EMBL" id="JAGQDD010000008">
    <property type="protein sequence ID" value="MBQ0931327.1"/>
    <property type="molecule type" value="Genomic_DNA"/>
</dbReference>
<comment type="catalytic activity">
    <reaction evidence="1">
        <text>ATP + protein L-histidine = ADP + protein N-phospho-L-histidine.</text>
        <dbReference type="EC" id="2.7.13.3"/>
    </reaction>
</comment>
<dbReference type="InterPro" id="IPR036890">
    <property type="entry name" value="HATPase_C_sf"/>
</dbReference>
<keyword evidence="7" id="KW-0547">Nucleotide-binding</keyword>
<evidence type="ECO:0000259" key="14">
    <source>
        <dbReference type="PROSITE" id="PS50109"/>
    </source>
</evidence>
<dbReference type="CDD" id="cd16916">
    <property type="entry name" value="HATPase_CheA-like"/>
    <property type="match status" value="1"/>
</dbReference>
<keyword evidence="18" id="KW-1185">Reference proteome</keyword>
<evidence type="ECO:0000259" key="16">
    <source>
        <dbReference type="PROSITE" id="PS50894"/>
    </source>
</evidence>
<feature type="modified residue" description="Phosphohistidine" evidence="12">
    <location>
        <position position="52"/>
    </location>
</feature>
<keyword evidence="10" id="KW-0902">Two-component regulatory system</keyword>
<dbReference type="SMART" id="SM00387">
    <property type="entry name" value="HATPase_c"/>
    <property type="match status" value="1"/>
</dbReference>
<evidence type="ECO:0000256" key="9">
    <source>
        <dbReference type="ARBA" id="ARBA00022840"/>
    </source>
</evidence>
<proteinExistence type="predicted"/>
<dbReference type="InterPro" id="IPR051315">
    <property type="entry name" value="Bact_Chemotaxis_CheA"/>
</dbReference>
<dbReference type="InterPro" id="IPR004358">
    <property type="entry name" value="Sig_transdc_His_kin-like_C"/>
</dbReference>
<dbReference type="PROSITE" id="PS50109">
    <property type="entry name" value="HIS_KIN"/>
    <property type="match status" value="1"/>
</dbReference>
<evidence type="ECO:0000256" key="3">
    <source>
        <dbReference type="ARBA" id="ARBA00021495"/>
    </source>
</evidence>
<feature type="region of interest" description="Disordered" evidence="13">
    <location>
        <begin position="733"/>
        <end position="755"/>
    </location>
</feature>
<dbReference type="InterPro" id="IPR008207">
    <property type="entry name" value="Sig_transdc_His_kin_Hpt_dom"/>
</dbReference>
<dbReference type="Pfam" id="PF01627">
    <property type="entry name" value="Hpt"/>
    <property type="match status" value="1"/>
</dbReference>
<organism evidence="17 18">
    <name type="scientific">Ideonella alba</name>
    <dbReference type="NCBI Taxonomy" id="2824118"/>
    <lineage>
        <taxon>Bacteria</taxon>
        <taxon>Pseudomonadati</taxon>
        <taxon>Pseudomonadota</taxon>
        <taxon>Betaproteobacteria</taxon>
        <taxon>Burkholderiales</taxon>
        <taxon>Sphaerotilaceae</taxon>
        <taxon>Ideonella</taxon>
    </lineage>
</organism>
<dbReference type="Gene3D" id="1.10.287.560">
    <property type="entry name" value="Histidine kinase CheA-like, homodimeric domain"/>
    <property type="match status" value="1"/>
</dbReference>
<evidence type="ECO:0000313" key="18">
    <source>
        <dbReference type="Proteomes" id="UP000676246"/>
    </source>
</evidence>
<dbReference type="PROSITE" id="PS50851">
    <property type="entry name" value="CHEW"/>
    <property type="match status" value="1"/>
</dbReference>
<dbReference type="GO" id="GO:0000155">
    <property type="term" value="F:phosphorelay sensor kinase activity"/>
    <property type="evidence" value="ECO:0007669"/>
    <property type="project" value="InterPro"/>
</dbReference>
<dbReference type="InterPro" id="IPR004105">
    <property type="entry name" value="CheA-like_dim"/>
</dbReference>
<evidence type="ECO:0000256" key="12">
    <source>
        <dbReference type="PROSITE-ProRule" id="PRU00110"/>
    </source>
</evidence>
<dbReference type="GO" id="GO:0005524">
    <property type="term" value="F:ATP binding"/>
    <property type="evidence" value="ECO:0007669"/>
    <property type="project" value="UniProtKB-KW"/>
</dbReference>
<evidence type="ECO:0000259" key="15">
    <source>
        <dbReference type="PROSITE" id="PS50851"/>
    </source>
</evidence>
<dbReference type="SUPFAM" id="SSF47226">
    <property type="entry name" value="Histidine-containing phosphotransfer domain, HPT domain"/>
    <property type="match status" value="1"/>
</dbReference>
<evidence type="ECO:0000256" key="13">
    <source>
        <dbReference type="SAM" id="MobiDB-lite"/>
    </source>
</evidence>
<dbReference type="InterPro" id="IPR036061">
    <property type="entry name" value="CheW-like_dom_sf"/>
</dbReference>
<dbReference type="SMART" id="SM00073">
    <property type="entry name" value="HPT"/>
    <property type="match status" value="1"/>
</dbReference>
<feature type="domain" description="Histidine kinase" evidence="14">
    <location>
        <begin position="388"/>
        <end position="589"/>
    </location>
</feature>
<dbReference type="FunFam" id="3.30.565.10:FF:000016">
    <property type="entry name" value="Chemotaxis protein CheA, putative"/>
    <property type="match status" value="1"/>
</dbReference>
<evidence type="ECO:0000256" key="6">
    <source>
        <dbReference type="ARBA" id="ARBA00022679"/>
    </source>
</evidence>
<dbReference type="Pfam" id="PF02518">
    <property type="entry name" value="HATPase_c"/>
    <property type="match status" value="1"/>
</dbReference>
<evidence type="ECO:0000256" key="4">
    <source>
        <dbReference type="ARBA" id="ARBA00022500"/>
    </source>
</evidence>
<dbReference type="Pfam" id="PF02895">
    <property type="entry name" value="H-kinase_dim"/>
    <property type="match status" value="1"/>
</dbReference>
<dbReference type="RefSeq" id="WP_210854311.1">
    <property type="nucleotide sequence ID" value="NZ_JAGQDD010000008.1"/>
</dbReference>
<dbReference type="GO" id="GO:0006935">
    <property type="term" value="P:chemotaxis"/>
    <property type="evidence" value="ECO:0007669"/>
    <property type="project" value="UniProtKB-KW"/>
</dbReference>
<dbReference type="GO" id="GO:0005737">
    <property type="term" value="C:cytoplasm"/>
    <property type="evidence" value="ECO:0007669"/>
    <property type="project" value="InterPro"/>
</dbReference>
<comment type="function">
    <text evidence="11">Involved in the transmission of sensory signals from the chemoreceptors to the flagellar motors. CheA is autophosphorylated; it can transfer its phosphate group to either CheB or CheY.</text>
</comment>
<dbReference type="InterPro" id="IPR003594">
    <property type="entry name" value="HATPase_dom"/>
</dbReference>
<evidence type="ECO:0000256" key="8">
    <source>
        <dbReference type="ARBA" id="ARBA00022777"/>
    </source>
</evidence>
<dbReference type="EC" id="2.7.13.3" evidence="2"/>
<reference evidence="17 18" key="1">
    <citation type="submission" date="2021-04" db="EMBL/GenBank/DDBJ databases">
        <title>The genome sequence of Ideonella sp. 3Y2.</title>
        <authorList>
            <person name="Liu Y."/>
        </authorList>
    </citation>
    <scope>NUCLEOTIDE SEQUENCE [LARGE SCALE GENOMIC DNA]</scope>
    <source>
        <strain evidence="17 18">3Y2</strain>
    </source>
</reference>
<comment type="caution">
    <text evidence="17">The sequence shown here is derived from an EMBL/GenBank/DDBJ whole genome shotgun (WGS) entry which is preliminary data.</text>
</comment>
<dbReference type="PROSITE" id="PS50894">
    <property type="entry name" value="HPT"/>
    <property type="match status" value="1"/>
</dbReference>
<dbReference type="InterPro" id="IPR036097">
    <property type="entry name" value="HisK_dim/P_sf"/>
</dbReference>